<gene>
    <name evidence="4" type="primary">msrA</name>
    <name evidence="8" type="ORF">DSM19430T_04360</name>
</gene>
<dbReference type="InterPro" id="IPR036509">
    <property type="entry name" value="Met_Sox_Rdtase_MsrA_sf"/>
</dbReference>
<comment type="catalytic activity">
    <reaction evidence="3 4">
        <text>[thioredoxin]-disulfide + L-methionine + H2O = L-methionine (S)-S-oxide + [thioredoxin]-dithiol</text>
        <dbReference type="Rhea" id="RHEA:19993"/>
        <dbReference type="Rhea" id="RHEA-COMP:10698"/>
        <dbReference type="Rhea" id="RHEA-COMP:10700"/>
        <dbReference type="ChEBI" id="CHEBI:15377"/>
        <dbReference type="ChEBI" id="CHEBI:29950"/>
        <dbReference type="ChEBI" id="CHEBI:50058"/>
        <dbReference type="ChEBI" id="CHEBI:57844"/>
        <dbReference type="ChEBI" id="CHEBI:58772"/>
        <dbReference type="EC" id="1.8.4.11"/>
    </reaction>
</comment>
<proteinExistence type="inferred from homology"/>
<dbReference type="Pfam" id="PF01625">
    <property type="entry name" value="PMSR"/>
    <property type="match status" value="1"/>
</dbReference>
<dbReference type="HAMAP" id="MF_01401">
    <property type="entry name" value="MsrA"/>
    <property type="match status" value="1"/>
</dbReference>
<evidence type="ECO:0000313" key="8">
    <source>
        <dbReference type="EMBL" id="GFM35752.1"/>
    </source>
</evidence>
<dbReference type="GO" id="GO:0008113">
    <property type="term" value="F:peptide-methionine (S)-S-oxide reductase activity"/>
    <property type="evidence" value="ECO:0007669"/>
    <property type="project" value="UniProtKB-UniRule"/>
</dbReference>
<name>A0A7J0BRD5_9BACT</name>
<evidence type="ECO:0000256" key="4">
    <source>
        <dbReference type="HAMAP-Rule" id="MF_01401"/>
    </source>
</evidence>
<dbReference type="NCBIfam" id="TIGR00401">
    <property type="entry name" value="msrA"/>
    <property type="match status" value="1"/>
</dbReference>
<protein>
    <recommendedName>
        <fullName evidence="4">Peptide methionine sulfoxide reductase MsrA</fullName>
        <shortName evidence="4">Protein-methionine-S-oxide reductase</shortName>
        <ecNumber evidence="4">1.8.4.11</ecNumber>
    </recommendedName>
    <alternativeName>
        <fullName evidence="4">Peptide-methionine (S)-S-oxide reductase</fullName>
        <shortName evidence="4">Peptide Met(O) reductase</shortName>
    </alternativeName>
</protein>
<evidence type="ECO:0000256" key="2">
    <source>
        <dbReference type="ARBA" id="ARBA00047806"/>
    </source>
</evidence>
<comment type="function">
    <text evidence="4">Has an important function as a repair enzyme for proteins that have been inactivated by oxidation. Catalyzes the reversible oxidation-reduction of methionine sulfoxide in proteins to methionine.</text>
</comment>
<reference evidence="8 9" key="1">
    <citation type="submission" date="2020-05" db="EMBL/GenBank/DDBJ databases">
        <title>Draft genome sequence of Desulfovibrio psychrotolerans JS1T.</title>
        <authorList>
            <person name="Ueno A."/>
            <person name="Tamazawa S."/>
            <person name="Tamamura S."/>
            <person name="Murakami T."/>
            <person name="Kiyama T."/>
            <person name="Inomata H."/>
            <person name="Amano Y."/>
            <person name="Miyakawa K."/>
            <person name="Tamaki H."/>
            <person name="Naganuma T."/>
            <person name="Kaneko K."/>
        </authorList>
    </citation>
    <scope>NUCLEOTIDE SEQUENCE [LARGE SCALE GENOMIC DNA]</scope>
    <source>
        <strain evidence="8 9">JS1</strain>
    </source>
</reference>
<organism evidence="8 9">
    <name type="scientific">Desulfovibrio psychrotolerans</name>
    <dbReference type="NCBI Taxonomy" id="415242"/>
    <lineage>
        <taxon>Bacteria</taxon>
        <taxon>Pseudomonadati</taxon>
        <taxon>Thermodesulfobacteriota</taxon>
        <taxon>Desulfovibrionia</taxon>
        <taxon>Desulfovibrionales</taxon>
        <taxon>Desulfovibrionaceae</taxon>
        <taxon>Desulfovibrio</taxon>
    </lineage>
</organism>
<sequence length="234" mass="25983">MTTSAALLTALLSFALLAVLPSGVRAAQRTPESETSQSETSLPSAAATADNAEAIEKKEHPHAVATFAGGCFWCLEPPFDVLDGVLETTSGYTGGHAENPTYQQVSAGITGHMEAVRVLYDPDKVEYATLLDIFWRNIDPLDPYGQFCDKGEQYRSAIFFHTEEQRALAESSIKKLNESGKLTGPVVTELLPASRFWPAEEYHQDYPAKNPVRYKFYRYNCGRDRRLKELWGTP</sequence>
<dbReference type="SUPFAM" id="SSF55068">
    <property type="entry name" value="Peptide methionine sulfoxide reductase"/>
    <property type="match status" value="1"/>
</dbReference>
<dbReference type="Gene3D" id="3.30.1060.10">
    <property type="entry name" value="Peptide methionine sulphoxide reductase MsrA"/>
    <property type="match status" value="1"/>
</dbReference>
<comment type="similarity">
    <text evidence="4">Belongs to the MsrA Met sulfoxide reductase family.</text>
</comment>
<feature type="domain" description="Peptide methionine sulphoxide reductase MsrA" evidence="7">
    <location>
        <begin position="65"/>
        <end position="215"/>
    </location>
</feature>
<comment type="catalytic activity">
    <reaction evidence="2 4">
        <text>L-methionyl-[protein] + [thioredoxin]-disulfide + H2O = L-methionyl-(S)-S-oxide-[protein] + [thioredoxin]-dithiol</text>
        <dbReference type="Rhea" id="RHEA:14217"/>
        <dbReference type="Rhea" id="RHEA-COMP:10698"/>
        <dbReference type="Rhea" id="RHEA-COMP:10700"/>
        <dbReference type="Rhea" id="RHEA-COMP:12313"/>
        <dbReference type="Rhea" id="RHEA-COMP:12315"/>
        <dbReference type="ChEBI" id="CHEBI:15377"/>
        <dbReference type="ChEBI" id="CHEBI:16044"/>
        <dbReference type="ChEBI" id="CHEBI:29950"/>
        <dbReference type="ChEBI" id="CHEBI:44120"/>
        <dbReference type="ChEBI" id="CHEBI:50058"/>
        <dbReference type="EC" id="1.8.4.11"/>
    </reaction>
</comment>
<dbReference type="EC" id="1.8.4.11" evidence="4"/>
<accession>A0A7J0BRD5</accession>
<dbReference type="PANTHER" id="PTHR43774:SF1">
    <property type="entry name" value="PEPTIDE METHIONINE SULFOXIDE REDUCTASE MSRA 2"/>
    <property type="match status" value="1"/>
</dbReference>
<dbReference type="EMBL" id="BLVP01000001">
    <property type="protein sequence ID" value="GFM35752.1"/>
    <property type="molecule type" value="Genomic_DNA"/>
</dbReference>
<feature type="region of interest" description="Disordered" evidence="5">
    <location>
        <begin position="28"/>
        <end position="49"/>
    </location>
</feature>
<dbReference type="InterPro" id="IPR002569">
    <property type="entry name" value="Met_Sox_Rdtase_MsrA_dom"/>
</dbReference>
<evidence type="ECO:0000256" key="6">
    <source>
        <dbReference type="SAM" id="SignalP"/>
    </source>
</evidence>
<evidence type="ECO:0000256" key="5">
    <source>
        <dbReference type="SAM" id="MobiDB-lite"/>
    </source>
</evidence>
<feature type="active site" evidence="4">
    <location>
        <position position="71"/>
    </location>
</feature>
<dbReference type="AlphaFoldDB" id="A0A7J0BRD5"/>
<dbReference type="PANTHER" id="PTHR43774">
    <property type="entry name" value="PEPTIDE METHIONINE SULFOXIDE REDUCTASE"/>
    <property type="match status" value="1"/>
</dbReference>
<evidence type="ECO:0000259" key="7">
    <source>
        <dbReference type="Pfam" id="PF01625"/>
    </source>
</evidence>
<keyword evidence="6" id="KW-0732">Signal</keyword>
<keyword evidence="9" id="KW-1185">Reference proteome</keyword>
<evidence type="ECO:0000313" key="9">
    <source>
        <dbReference type="Proteomes" id="UP000503820"/>
    </source>
</evidence>
<evidence type="ECO:0000256" key="3">
    <source>
        <dbReference type="ARBA" id="ARBA00048782"/>
    </source>
</evidence>
<evidence type="ECO:0000256" key="1">
    <source>
        <dbReference type="ARBA" id="ARBA00023002"/>
    </source>
</evidence>
<comment type="caution">
    <text evidence="8">The sequence shown here is derived from an EMBL/GenBank/DDBJ whole genome shotgun (WGS) entry which is preliminary data.</text>
</comment>
<dbReference type="RefSeq" id="WP_174408430.1">
    <property type="nucleotide sequence ID" value="NZ_BLVP01000001.1"/>
</dbReference>
<feature type="compositionally biased region" description="Low complexity" evidence="5">
    <location>
        <begin position="33"/>
        <end position="49"/>
    </location>
</feature>
<keyword evidence="1 4" id="KW-0560">Oxidoreductase</keyword>
<dbReference type="Proteomes" id="UP000503820">
    <property type="component" value="Unassembled WGS sequence"/>
</dbReference>
<feature type="chain" id="PRO_5029571755" description="Peptide methionine sulfoxide reductase MsrA" evidence="6">
    <location>
        <begin position="27"/>
        <end position="234"/>
    </location>
</feature>
<feature type="signal peptide" evidence="6">
    <location>
        <begin position="1"/>
        <end position="26"/>
    </location>
</feature>